<name>A0A3S5AY68_SERRU</name>
<reference evidence="1 2" key="1">
    <citation type="submission" date="2018-12" db="EMBL/GenBank/DDBJ databases">
        <authorList>
            <consortium name="Pathogen Informatics"/>
        </authorList>
    </citation>
    <scope>NUCLEOTIDE SEQUENCE [LARGE SCALE GENOMIC DNA]</scope>
    <source>
        <strain evidence="1 2">NCTC10036</strain>
    </source>
</reference>
<organism evidence="1 2">
    <name type="scientific">Serratia rubidaea</name>
    <name type="common">Serratia marinorubra</name>
    <dbReference type="NCBI Taxonomy" id="61652"/>
    <lineage>
        <taxon>Bacteria</taxon>
        <taxon>Pseudomonadati</taxon>
        <taxon>Pseudomonadota</taxon>
        <taxon>Gammaproteobacteria</taxon>
        <taxon>Enterobacterales</taxon>
        <taxon>Yersiniaceae</taxon>
        <taxon>Serratia</taxon>
    </lineage>
</organism>
<proteinExistence type="predicted"/>
<evidence type="ECO:0000313" key="1">
    <source>
        <dbReference type="EMBL" id="VEI68669.1"/>
    </source>
</evidence>
<evidence type="ECO:0000313" key="2">
    <source>
        <dbReference type="Proteomes" id="UP000281904"/>
    </source>
</evidence>
<dbReference type="Proteomes" id="UP000281904">
    <property type="component" value="Chromosome"/>
</dbReference>
<dbReference type="AlphaFoldDB" id="A0A3S5AY68"/>
<gene>
    <name evidence="1" type="ORF">NCTC10036_03390</name>
</gene>
<dbReference type="RefSeq" id="WP_126532035.1">
    <property type="nucleotide sequence ID" value="NZ_LR134493.1"/>
</dbReference>
<protein>
    <submittedName>
        <fullName evidence="1">Uncharacterized protein</fullName>
    </submittedName>
</protein>
<accession>A0A3S5AY68</accession>
<sequence length="132" mass="15487">MKKKINDKYASMVWQTLSEDPSMSNSILNLNINNPKTISAIVNERIFPGVNSFPEFIKDRIKNSLKYAINVYDEKKLTRLYESAIPEIDLPTNISVKDFYIIIWKSLYNNSYYLIENESEYKEIDFSEPNSK</sequence>
<dbReference type="EMBL" id="LR134493">
    <property type="protein sequence ID" value="VEI68669.1"/>
    <property type="molecule type" value="Genomic_DNA"/>
</dbReference>